<dbReference type="Pfam" id="PF00535">
    <property type="entry name" value="Glycos_transf_2"/>
    <property type="match status" value="1"/>
</dbReference>
<keyword evidence="6" id="KW-1185">Reference proteome</keyword>
<dbReference type="RefSeq" id="WP_169670404.1">
    <property type="nucleotide sequence ID" value="NZ_JABBHF010000002.1"/>
</dbReference>
<evidence type="ECO:0000256" key="3">
    <source>
        <dbReference type="SAM" id="Phobius"/>
    </source>
</evidence>
<protein>
    <submittedName>
        <fullName evidence="5">Glycosyltransferase</fullName>
    </submittedName>
</protein>
<evidence type="ECO:0000256" key="2">
    <source>
        <dbReference type="ARBA" id="ARBA00022679"/>
    </source>
</evidence>
<dbReference type="SUPFAM" id="SSF53448">
    <property type="entry name" value="Nucleotide-diphospho-sugar transferases"/>
    <property type="match status" value="1"/>
</dbReference>
<keyword evidence="3" id="KW-1133">Transmembrane helix</keyword>
<reference evidence="5 6" key="1">
    <citation type="submission" date="2020-04" db="EMBL/GenBank/DDBJ databases">
        <title>A Flavivirga sp. nov.</title>
        <authorList>
            <person name="Sun X."/>
        </authorList>
    </citation>
    <scope>NUCLEOTIDE SEQUENCE [LARGE SCALE GENOMIC DNA]</scope>
    <source>
        <strain evidence="5 6">Y03</strain>
    </source>
</reference>
<evidence type="ECO:0000259" key="4">
    <source>
        <dbReference type="Pfam" id="PF00535"/>
    </source>
</evidence>
<dbReference type="InterPro" id="IPR001173">
    <property type="entry name" value="Glyco_trans_2-like"/>
</dbReference>
<feature type="domain" description="Glycosyltransferase 2-like" evidence="4">
    <location>
        <begin position="8"/>
        <end position="136"/>
    </location>
</feature>
<keyword evidence="3" id="KW-0812">Transmembrane</keyword>
<evidence type="ECO:0000313" key="5">
    <source>
        <dbReference type="EMBL" id="NMH86666.1"/>
    </source>
</evidence>
<comment type="caution">
    <text evidence="5">The sequence shown here is derived from an EMBL/GenBank/DDBJ whole genome shotgun (WGS) entry which is preliminary data.</text>
</comment>
<dbReference type="Proteomes" id="UP000746690">
    <property type="component" value="Unassembled WGS sequence"/>
</dbReference>
<accession>A0ABX1RSZ5</accession>
<sequence>MKNNPLISIIIAFYNEEDFLDRCLHSVSSQTYNRFEVILINDGSTDFSLKIAKEYADSFFKANLITIQNSGHAEARNIGLENCTGDYVTFLDADDLLEPNMIEVFIEDIKSFKADIAICDISVYSEDGKISYNSNWNGELSKKESTNELINQMYCGGISENVWAKVFRTNLAKQIVFEKGLWFDDRPFLLEYLHLSETASFVNKKLLKIYRRNSSITRRELEPKRIVDAYRVFELELDISKKYNNLNDYKNKIGKFTLNVFMDTYIMQIIDEKRIIDIDIVRKTFLKYLVRFKKEIEVQNINMKLKDKIALQLIILPRLLGWNFTNLAFYFLKGKRINAIKRLKNQ</sequence>
<name>A0ABX1RSZ5_9FLAO</name>
<gene>
    <name evidence="5" type="ORF">HHX25_04065</name>
</gene>
<keyword evidence="1" id="KW-0328">Glycosyltransferase</keyword>
<dbReference type="EMBL" id="JABBHF010000002">
    <property type="protein sequence ID" value="NMH86666.1"/>
    <property type="molecule type" value="Genomic_DNA"/>
</dbReference>
<dbReference type="PANTHER" id="PTHR22916:SF51">
    <property type="entry name" value="GLYCOSYLTRANSFERASE EPSH-RELATED"/>
    <property type="match status" value="1"/>
</dbReference>
<organism evidence="5 6">
    <name type="scientific">Flavivirga algicola</name>
    <dbReference type="NCBI Taxonomy" id="2729136"/>
    <lineage>
        <taxon>Bacteria</taxon>
        <taxon>Pseudomonadati</taxon>
        <taxon>Bacteroidota</taxon>
        <taxon>Flavobacteriia</taxon>
        <taxon>Flavobacteriales</taxon>
        <taxon>Flavobacteriaceae</taxon>
        <taxon>Flavivirga</taxon>
    </lineage>
</organism>
<dbReference type="InterPro" id="IPR029044">
    <property type="entry name" value="Nucleotide-diphossugar_trans"/>
</dbReference>
<feature type="transmembrane region" description="Helical" evidence="3">
    <location>
        <begin position="309"/>
        <end position="332"/>
    </location>
</feature>
<proteinExistence type="predicted"/>
<keyword evidence="3" id="KW-0472">Membrane</keyword>
<evidence type="ECO:0000313" key="6">
    <source>
        <dbReference type="Proteomes" id="UP000746690"/>
    </source>
</evidence>
<evidence type="ECO:0000256" key="1">
    <source>
        <dbReference type="ARBA" id="ARBA00022676"/>
    </source>
</evidence>
<dbReference type="Gene3D" id="3.90.550.10">
    <property type="entry name" value="Spore Coat Polysaccharide Biosynthesis Protein SpsA, Chain A"/>
    <property type="match status" value="1"/>
</dbReference>
<dbReference type="PANTHER" id="PTHR22916">
    <property type="entry name" value="GLYCOSYLTRANSFERASE"/>
    <property type="match status" value="1"/>
</dbReference>
<dbReference type="CDD" id="cd00761">
    <property type="entry name" value="Glyco_tranf_GTA_type"/>
    <property type="match status" value="1"/>
</dbReference>
<keyword evidence="2" id="KW-0808">Transferase</keyword>